<dbReference type="SMART" id="SM00363">
    <property type="entry name" value="S4"/>
    <property type="match status" value="1"/>
</dbReference>
<dbReference type="Pfam" id="PF17774">
    <property type="entry name" value="YlmH_RBD"/>
    <property type="match status" value="1"/>
</dbReference>
<reference evidence="3 4" key="1">
    <citation type="submission" date="2019-05" db="EMBL/GenBank/DDBJ databases">
        <title>Culicoidintestinum kansasii gen. nov., sp. nov. from the gastrointestinal tract of the biting midge, Culicoides sonorensis.</title>
        <authorList>
            <person name="Neupane S."/>
            <person name="Ghosh A."/>
            <person name="Gunther S."/>
            <person name="Martin K."/>
            <person name="Zurek L."/>
        </authorList>
    </citation>
    <scope>NUCLEOTIDE SEQUENCE [LARGE SCALE GENOMIC DNA]</scope>
    <source>
        <strain evidence="3 4">CS-1</strain>
    </source>
</reference>
<dbReference type="RefSeq" id="WP_138190251.1">
    <property type="nucleotide sequence ID" value="NZ_VBWP01000002.1"/>
</dbReference>
<evidence type="ECO:0000259" key="2">
    <source>
        <dbReference type="SMART" id="SM00363"/>
    </source>
</evidence>
<dbReference type="Gene3D" id="3.10.290.10">
    <property type="entry name" value="RNA-binding S4 domain"/>
    <property type="match status" value="1"/>
</dbReference>
<evidence type="ECO:0000256" key="1">
    <source>
        <dbReference type="PROSITE-ProRule" id="PRU00182"/>
    </source>
</evidence>
<evidence type="ECO:0000313" key="4">
    <source>
        <dbReference type="Proteomes" id="UP000306912"/>
    </source>
</evidence>
<dbReference type="Proteomes" id="UP000306912">
    <property type="component" value="Unassembled WGS sequence"/>
</dbReference>
<dbReference type="PANTHER" id="PTHR13633:SF3">
    <property type="entry name" value="MITOCHONDRIAL TRANSCRIPTION RESCUE FACTOR 1"/>
    <property type="match status" value="1"/>
</dbReference>
<proteinExistence type="predicted"/>
<dbReference type="SUPFAM" id="SSF55174">
    <property type="entry name" value="Alpha-L RNA-binding motif"/>
    <property type="match status" value="1"/>
</dbReference>
<dbReference type="EMBL" id="VBWP01000002">
    <property type="protein sequence ID" value="TLG76614.1"/>
    <property type="molecule type" value="Genomic_DNA"/>
</dbReference>
<dbReference type="CDD" id="cd00165">
    <property type="entry name" value="S4"/>
    <property type="match status" value="1"/>
</dbReference>
<dbReference type="PROSITE" id="PS50889">
    <property type="entry name" value="S4"/>
    <property type="match status" value="1"/>
</dbReference>
<dbReference type="InterPro" id="IPR012677">
    <property type="entry name" value="Nucleotide-bd_a/b_plait_sf"/>
</dbReference>
<dbReference type="InterPro" id="IPR036986">
    <property type="entry name" value="S4_RNA-bd_sf"/>
</dbReference>
<dbReference type="AlphaFoldDB" id="A0A5R8QFP6"/>
<protein>
    <recommendedName>
        <fullName evidence="2">RNA-binding S4 domain-containing protein</fullName>
    </recommendedName>
</protein>
<sequence>MKNKRAAAILQHFHASEQEFVQRIVSVRESVLDRSRPQLLSFMSVRELEIIEILCSKEVYVYADGAFIDSERKRVLITPFEQTDPQFSIVVGELIFQEKYYDIDHRDVLGAILAKGIERRNIGDIRIRDNKIQIAMEQSFFPYLEQELTQIGRAHVVFERIVPADEYIVLENTFNEYEIIVSSLRLDTLVAKLCNVNRTKAKLMIERGFVQVNWQVIEQSHAVVKDTDILSIRRFGRFYLEQVKGRTKKDNYVLNVKAHA</sequence>
<keyword evidence="1" id="KW-0694">RNA-binding</keyword>
<comment type="caution">
    <text evidence="3">The sequence shown here is derived from an EMBL/GenBank/DDBJ whole genome shotgun (WGS) entry which is preliminary data.</text>
</comment>
<dbReference type="Gene3D" id="3.30.1370.160">
    <property type="match status" value="1"/>
</dbReference>
<dbReference type="InParanoid" id="A0A5R8QFP6"/>
<accession>A0A5R8QFP6</accession>
<dbReference type="Gene3D" id="3.30.70.330">
    <property type="match status" value="1"/>
</dbReference>
<keyword evidence="4" id="KW-1185">Reference proteome</keyword>
<dbReference type="InterPro" id="IPR002942">
    <property type="entry name" value="S4_RNA-bd"/>
</dbReference>
<organism evidence="3 4">
    <name type="scientific">Culicoidibacter larvae</name>
    <dbReference type="NCBI Taxonomy" id="2579976"/>
    <lineage>
        <taxon>Bacteria</taxon>
        <taxon>Bacillati</taxon>
        <taxon>Bacillota</taxon>
        <taxon>Culicoidibacteria</taxon>
        <taxon>Culicoidibacterales</taxon>
        <taxon>Culicoidibacteraceae</taxon>
        <taxon>Culicoidibacter</taxon>
    </lineage>
</organism>
<dbReference type="FunCoup" id="A0A5R8QFP6">
    <property type="interactions" value="99"/>
</dbReference>
<dbReference type="PANTHER" id="PTHR13633">
    <property type="entry name" value="MITOCHONDRIAL TRANSCRIPTION RESCUE FACTOR 1"/>
    <property type="match status" value="1"/>
</dbReference>
<dbReference type="Pfam" id="PF01479">
    <property type="entry name" value="S4"/>
    <property type="match status" value="1"/>
</dbReference>
<dbReference type="InterPro" id="IPR040591">
    <property type="entry name" value="RqcP2_RBD"/>
</dbReference>
<dbReference type="OrthoDB" id="9812787at2"/>
<gene>
    <name evidence="3" type="ORF">FEZ08_03065</name>
</gene>
<feature type="domain" description="RNA-binding S4" evidence="2">
    <location>
        <begin position="184"/>
        <end position="241"/>
    </location>
</feature>
<evidence type="ECO:0000313" key="3">
    <source>
        <dbReference type="EMBL" id="TLG76614.1"/>
    </source>
</evidence>
<dbReference type="GO" id="GO:0003723">
    <property type="term" value="F:RNA binding"/>
    <property type="evidence" value="ECO:0007669"/>
    <property type="project" value="UniProtKB-KW"/>
</dbReference>
<name>A0A5R8QFP6_9FIRM</name>